<dbReference type="GO" id="GO:0030554">
    <property type="term" value="F:adenyl nucleotide binding"/>
    <property type="evidence" value="ECO:0007669"/>
    <property type="project" value="UniProtKB-ARBA"/>
</dbReference>
<dbReference type="Pfam" id="PF00107">
    <property type="entry name" value="ADH_zinc_N"/>
    <property type="match status" value="1"/>
</dbReference>
<name>A0ABD5PPI9_9EURY</name>
<keyword evidence="3" id="KW-0560">Oxidoreductase</keyword>
<organism evidence="5 6">
    <name type="scientific">Halosolutus amylolyticus</name>
    <dbReference type="NCBI Taxonomy" id="2932267"/>
    <lineage>
        <taxon>Archaea</taxon>
        <taxon>Methanobacteriati</taxon>
        <taxon>Methanobacteriota</taxon>
        <taxon>Stenosarchaea group</taxon>
        <taxon>Halobacteria</taxon>
        <taxon>Halobacteriales</taxon>
        <taxon>Natrialbaceae</taxon>
        <taxon>Halosolutus</taxon>
    </lineage>
</organism>
<dbReference type="InterPro" id="IPR050129">
    <property type="entry name" value="Zn_alcohol_dh"/>
</dbReference>
<keyword evidence="2" id="KW-0862">Zinc</keyword>
<dbReference type="PANTHER" id="PTHR43401:SF2">
    <property type="entry name" value="L-THREONINE 3-DEHYDROGENASE"/>
    <property type="match status" value="1"/>
</dbReference>
<dbReference type="EMBL" id="JBHSFA010000005">
    <property type="protein sequence ID" value="MFC4542449.1"/>
    <property type="molecule type" value="Genomic_DNA"/>
</dbReference>
<proteinExistence type="predicted"/>
<comment type="caution">
    <text evidence="5">The sequence shown here is derived from an EMBL/GenBank/DDBJ whole genome shotgun (WGS) entry which is preliminary data.</text>
</comment>
<dbReference type="GO" id="GO:0043168">
    <property type="term" value="F:anion binding"/>
    <property type="evidence" value="ECO:0007669"/>
    <property type="project" value="UniProtKB-ARBA"/>
</dbReference>
<dbReference type="InterPro" id="IPR011032">
    <property type="entry name" value="GroES-like_sf"/>
</dbReference>
<dbReference type="Proteomes" id="UP001595898">
    <property type="component" value="Unassembled WGS sequence"/>
</dbReference>
<dbReference type="SUPFAM" id="SSF50129">
    <property type="entry name" value="GroES-like"/>
    <property type="match status" value="1"/>
</dbReference>
<dbReference type="Gene3D" id="3.40.50.720">
    <property type="entry name" value="NAD(P)-binding Rossmann-like Domain"/>
    <property type="match status" value="1"/>
</dbReference>
<sequence length="378" mass="41555">MTSSGDVTGETDEAAETGELVYINGPKDLEFREYEVPEPEPGAVVTEVVRANVCGSELHVWKGDHPLQDCVLGHEALVRVAELGEGVETDSAGNPIEEGDLVAPVYFQTCQACEFCRRGEFYRCENDYEHTGKSPEIWPHFHAPWATHYYIYPDNHFYKIPDELESHLNVAAAANCALSQVKFGLDQVGLEFGETVVIQGAGGLGLNATVVANEYGAETIVVDGVDGRLEQARAFGADHVIDFREDETVEARVKRVEEITDGLGADVGVEVAGVPEAFTEGIELLRTGGRYLEMGNVRPGHEVDFDPGKLTRKSIDVTTAVEYDPWTLYESLQLLAETVDSYPYDDLIDTEYPLSDVEAALEHSENRDVIRATLIPSQ</sequence>
<dbReference type="InterPro" id="IPR013154">
    <property type="entry name" value="ADH-like_N"/>
</dbReference>
<dbReference type="GO" id="GO:0046872">
    <property type="term" value="F:metal ion binding"/>
    <property type="evidence" value="ECO:0007669"/>
    <property type="project" value="UniProtKB-KW"/>
</dbReference>
<dbReference type="InterPro" id="IPR036291">
    <property type="entry name" value="NAD(P)-bd_dom_sf"/>
</dbReference>
<evidence type="ECO:0000256" key="1">
    <source>
        <dbReference type="ARBA" id="ARBA00022723"/>
    </source>
</evidence>
<dbReference type="GO" id="GO:0044281">
    <property type="term" value="P:small molecule metabolic process"/>
    <property type="evidence" value="ECO:0007669"/>
    <property type="project" value="UniProtKB-ARBA"/>
</dbReference>
<dbReference type="Pfam" id="PF08240">
    <property type="entry name" value="ADH_N"/>
    <property type="match status" value="1"/>
</dbReference>
<dbReference type="CDD" id="cd08231">
    <property type="entry name" value="MDR_TM0436_like"/>
    <property type="match status" value="1"/>
</dbReference>
<dbReference type="SMART" id="SM00829">
    <property type="entry name" value="PKS_ER"/>
    <property type="match status" value="1"/>
</dbReference>
<feature type="domain" description="Enoyl reductase (ER)" evidence="4">
    <location>
        <begin position="25"/>
        <end position="374"/>
    </location>
</feature>
<dbReference type="RefSeq" id="WP_250141846.1">
    <property type="nucleotide sequence ID" value="NZ_JALIQP010000004.1"/>
</dbReference>
<dbReference type="GO" id="GO:0051262">
    <property type="term" value="P:protein tetramerization"/>
    <property type="evidence" value="ECO:0007669"/>
    <property type="project" value="UniProtKB-ARBA"/>
</dbReference>
<dbReference type="GO" id="GO:0016616">
    <property type="term" value="F:oxidoreductase activity, acting on the CH-OH group of donors, NAD or NADP as acceptor"/>
    <property type="evidence" value="ECO:0007669"/>
    <property type="project" value="UniProtKB-ARBA"/>
</dbReference>
<evidence type="ECO:0000256" key="3">
    <source>
        <dbReference type="ARBA" id="ARBA00023002"/>
    </source>
</evidence>
<dbReference type="SUPFAM" id="SSF51735">
    <property type="entry name" value="NAD(P)-binding Rossmann-fold domains"/>
    <property type="match status" value="1"/>
</dbReference>
<dbReference type="AlphaFoldDB" id="A0ABD5PPI9"/>
<dbReference type="InterPro" id="IPR020843">
    <property type="entry name" value="ER"/>
</dbReference>
<gene>
    <name evidence="5" type="ORF">ACFO5R_10990</name>
</gene>
<dbReference type="PANTHER" id="PTHR43401">
    <property type="entry name" value="L-THREONINE 3-DEHYDROGENASE"/>
    <property type="match status" value="1"/>
</dbReference>
<evidence type="ECO:0000313" key="5">
    <source>
        <dbReference type="EMBL" id="MFC4542449.1"/>
    </source>
</evidence>
<reference evidence="5 6" key="1">
    <citation type="journal article" date="2019" name="Int. J. Syst. Evol. Microbiol.">
        <title>The Global Catalogue of Microorganisms (GCM) 10K type strain sequencing project: providing services to taxonomists for standard genome sequencing and annotation.</title>
        <authorList>
            <consortium name="The Broad Institute Genomics Platform"/>
            <consortium name="The Broad Institute Genome Sequencing Center for Infectious Disease"/>
            <person name="Wu L."/>
            <person name="Ma J."/>
        </authorList>
    </citation>
    <scope>NUCLEOTIDE SEQUENCE [LARGE SCALE GENOMIC DNA]</scope>
    <source>
        <strain evidence="5 6">WLHS5</strain>
    </source>
</reference>
<keyword evidence="1" id="KW-0479">Metal-binding</keyword>
<dbReference type="Gene3D" id="3.90.180.10">
    <property type="entry name" value="Medium-chain alcohol dehydrogenases, catalytic domain"/>
    <property type="match status" value="1"/>
</dbReference>
<evidence type="ECO:0000256" key="2">
    <source>
        <dbReference type="ARBA" id="ARBA00022833"/>
    </source>
</evidence>
<keyword evidence="6" id="KW-1185">Reference proteome</keyword>
<evidence type="ECO:0000313" key="6">
    <source>
        <dbReference type="Proteomes" id="UP001595898"/>
    </source>
</evidence>
<protein>
    <submittedName>
        <fullName evidence="5">Zinc-binding dehydrogenase</fullName>
    </submittedName>
</protein>
<accession>A0ABD5PPI9</accession>
<evidence type="ECO:0000259" key="4">
    <source>
        <dbReference type="SMART" id="SM00829"/>
    </source>
</evidence>
<dbReference type="InterPro" id="IPR013149">
    <property type="entry name" value="ADH-like_C"/>
</dbReference>